<organism evidence="7 8">
    <name type="scientific">Pseudonocardia yuanmonensis</name>
    <dbReference type="NCBI Taxonomy" id="1095914"/>
    <lineage>
        <taxon>Bacteria</taxon>
        <taxon>Bacillati</taxon>
        <taxon>Actinomycetota</taxon>
        <taxon>Actinomycetes</taxon>
        <taxon>Pseudonocardiales</taxon>
        <taxon>Pseudonocardiaceae</taxon>
        <taxon>Pseudonocardia</taxon>
    </lineage>
</organism>
<keyword evidence="5" id="KW-0902">Two-component regulatory system</keyword>
<dbReference type="PANTHER" id="PTHR24421:SF10">
    <property type="entry name" value="NITRATE_NITRITE SENSOR PROTEIN NARQ"/>
    <property type="match status" value="1"/>
</dbReference>
<keyword evidence="4" id="KW-0418">Kinase</keyword>
<dbReference type="InterPro" id="IPR003594">
    <property type="entry name" value="HATPase_dom"/>
</dbReference>
<keyword evidence="3" id="KW-0808">Transferase</keyword>
<gene>
    <name evidence="7" type="ORF">GCM10023215_64820</name>
</gene>
<evidence type="ECO:0000259" key="6">
    <source>
        <dbReference type="SMART" id="SM00387"/>
    </source>
</evidence>
<sequence>MNGLMSTVLELTQGGDARGTASTPWLGSLVDTVAETLRVPFAALEVDGRIVAGTGAWPECVERVPLGYGVETVGALVLPPVRRRDALLLDALAGQLARAVRAVSVAEAAVHATRELAGAHVPGGLVAALTAAARGLGGAAVEVWPLPTLNPAVEAAAYRIAVEAMTNAARHAQGAPARVRVRALGSFLDVSVTDTGPGVPAGFTAGAGVHAMRGWAAAVGGACTVRRGLPGTRVEAMLPLVPVPLVPVVPAQRTPVD</sequence>
<evidence type="ECO:0000256" key="1">
    <source>
        <dbReference type="ARBA" id="ARBA00000085"/>
    </source>
</evidence>
<dbReference type="InterPro" id="IPR036890">
    <property type="entry name" value="HATPase_C_sf"/>
</dbReference>
<comment type="catalytic activity">
    <reaction evidence="1">
        <text>ATP + protein L-histidine = ADP + protein N-phospho-L-histidine.</text>
        <dbReference type="EC" id="2.7.13.3"/>
    </reaction>
</comment>
<name>A0ABP8XTU1_9PSEU</name>
<dbReference type="Proteomes" id="UP001500325">
    <property type="component" value="Unassembled WGS sequence"/>
</dbReference>
<evidence type="ECO:0000256" key="2">
    <source>
        <dbReference type="ARBA" id="ARBA00012438"/>
    </source>
</evidence>
<dbReference type="Gene3D" id="3.30.565.10">
    <property type="entry name" value="Histidine kinase-like ATPase, C-terminal domain"/>
    <property type="match status" value="1"/>
</dbReference>
<dbReference type="CDD" id="cd16917">
    <property type="entry name" value="HATPase_UhpB-NarQ-NarX-like"/>
    <property type="match status" value="1"/>
</dbReference>
<dbReference type="SUPFAM" id="SSF55874">
    <property type="entry name" value="ATPase domain of HSP90 chaperone/DNA topoisomerase II/histidine kinase"/>
    <property type="match status" value="1"/>
</dbReference>
<evidence type="ECO:0000313" key="7">
    <source>
        <dbReference type="EMBL" id="GAA4712998.1"/>
    </source>
</evidence>
<reference evidence="8" key="1">
    <citation type="journal article" date="2019" name="Int. J. Syst. Evol. Microbiol.">
        <title>The Global Catalogue of Microorganisms (GCM) 10K type strain sequencing project: providing services to taxonomists for standard genome sequencing and annotation.</title>
        <authorList>
            <consortium name="The Broad Institute Genomics Platform"/>
            <consortium name="The Broad Institute Genome Sequencing Center for Infectious Disease"/>
            <person name="Wu L."/>
            <person name="Ma J."/>
        </authorList>
    </citation>
    <scope>NUCLEOTIDE SEQUENCE [LARGE SCALE GENOMIC DNA]</scope>
    <source>
        <strain evidence="8">JCM 18055</strain>
    </source>
</reference>
<keyword evidence="8" id="KW-1185">Reference proteome</keyword>
<evidence type="ECO:0000313" key="8">
    <source>
        <dbReference type="Proteomes" id="UP001500325"/>
    </source>
</evidence>
<protein>
    <recommendedName>
        <fullName evidence="2">histidine kinase</fullName>
        <ecNumber evidence="2">2.7.13.3</ecNumber>
    </recommendedName>
</protein>
<dbReference type="EMBL" id="BAABIC010000036">
    <property type="protein sequence ID" value="GAA4712998.1"/>
    <property type="molecule type" value="Genomic_DNA"/>
</dbReference>
<accession>A0ABP8XTU1</accession>
<dbReference type="SMART" id="SM00387">
    <property type="entry name" value="HATPase_c"/>
    <property type="match status" value="1"/>
</dbReference>
<evidence type="ECO:0000256" key="5">
    <source>
        <dbReference type="ARBA" id="ARBA00023012"/>
    </source>
</evidence>
<dbReference type="EC" id="2.7.13.3" evidence="2"/>
<comment type="caution">
    <text evidence="7">The sequence shown here is derived from an EMBL/GenBank/DDBJ whole genome shotgun (WGS) entry which is preliminary data.</text>
</comment>
<dbReference type="InterPro" id="IPR050482">
    <property type="entry name" value="Sensor_HK_TwoCompSys"/>
</dbReference>
<proteinExistence type="predicted"/>
<dbReference type="PANTHER" id="PTHR24421">
    <property type="entry name" value="NITRATE/NITRITE SENSOR PROTEIN NARX-RELATED"/>
    <property type="match status" value="1"/>
</dbReference>
<feature type="domain" description="Histidine kinase/HSP90-like ATPase" evidence="6">
    <location>
        <begin position="152"/>
        <end position="242"/>
    </location>
</feature>
<evidence type="ECO:0000256" key="3">
    <source>
        <dbReference type="ARBA" id="ARBA00022679"/>
    </source>
</evidence>
<dbReference type="Pfam" id="PF02518">
    <property type="entry name" value="HATPase_c"/>
    <property type="match status" value="1"/>
</dbReference>
<evidence type="ECO:0000256" key="4">
    <source>
        <dbReference type="ARBA" id="ARBA00022777"/>
    </source>
</evidence>